<keyword evidence="2" id="KW-1185">Reference proteome</keyword>
<comment type="caution">
    <text evidence="1">The sequence shown here is derived from an EMBL/GenBank/DDBJ whole genome shotgun (WGS) entry which is preliminary data.</text>
</comment>
<gene>
    <name evidence="1" type="ORF">M9Y10_037662</name>
</gene>
<proteinExistence type="predicted"/>
<accession>A0ABR2GJ48</accession>
<dbReference type="Proteomes" id="UP001470230">
    <property type="component" value="Unassembled WGS sequence"/>
</dbReference>
<sequence length="192" mass="23303">MIIEIKVIYFQMLYPSMCHLMEYKISDPISQLPFMTKMSEIDWPLSPEQLPPLIIKPKMINLKENNNNIQYNPTMKVKMPPNIQRKHIQPTNTLSYEKNRMNKLVRQIENFHYEISQPFIWMQSNFGKTITQKEFNRIYRELKEILPAEKAPNRDVNRNQRLRYKWMDDIWEDSFSRNILQTLITRAMLYSE</sequence>
<organism evidence="1 2">
    <name type="scientific">Tritrichomonas musculus</name>
    <dbReference type="NCBI Taxonomy" id="1915356"/>
    <lineage>
        <taxon>Eukaryota</taxon>
        <taxon>Metamonada</taxon>
        <taxon>Parabasalia</taxon>
        <taxon>Tritrichomonadida</taxon>
        <taxon>Tritrichomonadidae</taxon>
        <taxon>Tritrichomonas</taxon>
    </lineage>
</organism>
<evidence type="ECO:0000313" key="1">
    <source>
        <dbReference type="EMBL" id="KAK8833955.1"/>
    </source>
</evidence>
<evidence type="ECO:0000313" key="2">
    <source>
        <dbReference type="Proteomes" id="UP001470230"/>
    </source>
</evidence>
<reference evidence="1 2" key="1">
    <citation type="submission" date="2024-04" db="EMBL/GenBank/DDBJ databases">
        <title>Tritrichomonas musculus Genome.</title>
        <authorList>
            <person name="Alves-Ferreira E."/>
            <person name="Grigg M."/>
            <person name="Lorenzi H."/>
            <person name="Galac M."/>
        </authorList>
    </citation>
    <scope>NUCLEOTIDE SEQUENCE [LARGE SCALE GENOMIC DNA]</scope>
    <source>
        <strain evidence="1 2">EAF2021</strain>
    </source>
</reference>
<protein>
    <submittedName>
        <fullName evidence="1">Uncharacterized protein</fullName>
    </submittedName>
</protein>
<dbReference type="EMBL" id="JAPFFF010000570">
    <property type="protein sequence ID" value="KAK8833955.1"/>
    <property type="molecule type" value="Genomic_DNA"/>
</dbReference>
<name>A0ABR2GJ48_9EUKA</name>